<evidence type="ECO:0000313" key="12">
    <source>
        <dbReference type="Proteomes" id="UP001059950"/>
    </source>
</evidence>
<dbReference type="Gene3D" id="1.10.3080.10">
    <property type="entry name" value="Clc chloride channel"/>
    <property type="match status" value="1"/>
</dbReference>
<evidence type="ECO:0000256" key="6">
    <source>
        <dbReference type="ARBA" id="ARBA00023136"/>
    </source>
</evidence>
<accession>A0ABY5GUR2</accession>
<dbReference type="InterPro" id="IPR050368">
    <property type="entry name" value="ClC-type_chloride_channel"/>
</dbReference>
<keyword evidence="3 10" id="KW-0812">Transmembrane</keyword>
<feature type="transmembrane region" description="Helical" evidence="10">
    <location>
        <begin position="116"/>
        <end position="134"/>
    </location>
</feature>
<dbReference type="EMBL" id="CP073344">
    <property type="protein sequence ID" value="UTW03533.1"/>
    <property type="molecule type" value="Genomic_DNA"/>
</dbReference>
<dbReference type="SUPFAM" id="SSF81340">
    <property type="entry name" value="Clc chloride channel"/>
    <property type="match status" value="1"/>
</dbReference>
<evidence type="ECO:0000256" key="4">
    <source>
        <dbReference type="ARBA" id="ARBA00022989"/>
    </source>
</evidence>
<evidence type="ECO:0000256" key="7">
    <source>
        <dbReference type="ARBA" id="ARBA00023173"/>
    </source>
</evidence>
<dbReference type="PRINTS" id="PR00762">
    <property type="entry name" value="CLCHANNEL"/>
</dbReference>
<feature type="transmembrane region" description="Helical" evidence="10">
    <location>
        <begin position="398"/>
        <end position="418"/>
    </location>
</feature>
<evidence type="ECO:0000256" key="5">
    <source>
        <dbReference type="ARBA" id="ARBA00023065"/>
    </source>
</evidence>
<evidence type="ECO:0000256" key="9">
    <source>
        <dbReference type="ARBA" id="ARBA00023303"/>
    </source>
</evidence>
<evidence type="ECO:0000256" key="2">
    <source>
        <dbReference type="ARBA" id="ARBA00022448"/>
    </source>
</evidence>
<evidence type="ECO:0000256" key="1">
    <source>
        <dbReference type="ARBA" id="ARBA00004141"/>
    </source>
</evidence>
<feature type="transmembrane region" description="Helical" evidence="10">
    <location>
        <begin position="66"/>
        <end position="86"/>
    </location>
</feature>
<gene>
    <name evidence="11" type="ORF">KDX31_00315</name>
</gene>
<proteinExistence type="predicted"/>
<keyword evidence="12" id="KW-1185">Reference proteome</keyword>
<feature type="transmembrane region" description="Helical" evidence="10">
    <location>
        <begin position="163"/>
        <end position="185"/>
    </location>
</feature>
<feature type="transmembrane region" description="Helical" evidence="10">
    <location>
        <begin position="364"/>
        <end position="391"/>
    </location>
</feature>
<keyword evidence="8" id="KW-0868">Chloride</keyword>
<comment type="subcellular location">
    <subcellularLocation>
        <location evidence="1">Membrane</location>
        <topology evidence="1">Multi-pass membrane protein</topology>
    </subcellularLocation>
</comment>
<feature type="transmembrane region" description="Helical" evidence="10">
    <location>
        <begin position="339"/>
        <end position="358"/>
    </location>
</feature>
<keyword evidence="5" id="KW-0406">Ion transport</keyword>
<protein>
    <submittedName>
        <fullName evidence="11">Chloride channel protein</fullName>
    </submittedName>
</protein>
<feature type="transmembrane region" description="Helical" evidence="10">
    <location>
        <begin position="238"/>
        <end position="259"/>
    </location>
</feature>
<feature type="transmembrane region" description="Helical" evidence="10">
    <location>
        <begin position="271"/>
        <end position="288"/>
    </location>
</feature>
<keyword evidence="9" id="KW-0407">Ion channel</keyword>
<organism evidence="11 12">
    <name type="scientific">Amphritea atlantica</name>
    <dbReference type="NCBI Taxonomy" id="355243"/>
    <lineage>
        <taxon>Bacteria</taxon>
        <taxon>Pseudomonadati</taxon>
        <taxon>Pseudomonadota</taxon>
        <taxon>Gammaproteobacteria</taxon>
        <taxon>Oceanospirillales</taxon>
        <taxon>Oceanospirillaceae</taxon>
        <taxon>Amphritea</taxon>
    </lineage>
</organism>
<feature type="transmembrane region" description="Helical" evidence="10">
    <location>
        <begin position="21"/>
        <end position="46"/>
    </location>
</feature>
<keyword evidence="6 10" id="KW-0472">Membrane</keyword>
<evidence type="ECO:0000256" key="10">
    <source>
        <dbReference type="SAM" id="Phobius"/>
    </source>
</evidence>
<reference evidence="11" key="1">
    <citation type="submission" date="2021-04" db="EMBL/GenBank/DDBJ databases">
        <title>Oceanospirillales bacteria with DddD are important DMSP degraders in coastal seawater.</title>
        <authorList>
            <person name="Liu J."/>
        </authorList>
    </citation>
    <scope>NUCLEOTIDE SEQUENCE</scope>
    <source>
        <strain evidence="11">GY6</strain>
    </source>
</reference>
<dbReference type="PANTHER" id="PTHR43427">
    <property type="entry name" value="CHLORIDE CHANNEL PROTEIN CLC-E"/>
    <property type="match status" value="1"/>
</dbReference>
<evidence type="ECO:0000256" key="8">
    <source>
        <dbReference type="ARBA" id="ARBA00023214"/>
    </source>
</evidence>
<sequence>MFKDSLSFSHFRNRLAHADALPQLVLLGIISGLFSGLVILAFRLLIDLPLEFWLPENNSENFEGLPTWLRFALPVGGSIATFLLLWKLLPATRKVGVVHVLERLSYHQGHLPAKNMLVQFFGAVIALLSGHAVGREGPAIHLGAACGSLIGQGLRLPNNSLRLLVGCGVAAAISAAFNTPLAGVIFSMEVILMEYTVIGFTPVLVASVTAALLIRVTYGDESAFTIPALQIQSLSEVPFVILLGIFCALLAAGFIRIMIQTQKSVSWPMGVRLLVAGLLTGLVAIWYPQVMGLGYDTVSEVMQGNTGLTLLAGLLISKWLLTPIVLGLGIPGGLIGPSLYVGAVAGATFAVLIAPYTGESHSGVGFYAMLGMGAMMGAVLNAPLAALIALLELTGNPNIIFPGMLAIVVASTTVRFFFNQPSIFLSSLKAQGLDYRQEPLTQALSRLGVASVMNTSFVRCDRVIGCESAIKVLEQRPEWLVLEDKQGIPRYILLPSDLQHFIDRQAERHGFDPQLELDLMEMPAIRKDIASLGINATLKEALDQMNNEQLDALWIQNYSKEITGTLTREQVEQFYTQKTD</sequence>
<dbReference type="InterPro" id="IPR014743">
    <property type="entry name" value="Cl-channel_core"/>
</dbReference>
<keyword evidence="7" id="KW-0869">Chloride channel</keyword>
<evidence type="ECO:0000256" key="3">
    <source>
        <dbReference type="ARBA" id="ARBA00022692"/>
    </source>
</evidence>
<evidence type="ECO:0000313" key="11">
    <source>
        <dbReference type="EMBL" id="UTW03533.1"/>
    </source>
</evidence>
<name>A0ABY5GUR2_9GAMM</name>
<keyword evidence="2" id="KW-0813">Transport</keyword>
<dbReference type="PANTHER" id="PTHR43427:SF6">
    <property type="entry name" value="CHLORIDE CHANNEL PROTEIN CLC-E"/>
    <property type="match status" value="1"/>
</dbReference>
<keyword evidence="4 10" id="KW-1133">Transmembrane helix</keyword>
<dbReference type="Pfam" id="PF00654">
    <property type="entry name" value="Voltage_CLC"/>
    <property type="match status" value="1"/>
</dbReference>
<feature type="transmembrane region" description="Helical" evidence="10">
    <location>
        <begin position="308"/>
        <end position="330"/>
    </location>
</feature>
<dbReference type="Proteomes" id="UP001059950">
    <property type="component" value="Chromosome"/>
</dbReference>
<dbReference type="InterPro" id="IPR001807">
    <property type="entry name" value="ClC"/>
</dbReference>
<dbReference type="CDD" id="cd00400">
    <property type="entry name" value="Voltage_gated_ClC"/>
    <property type="match status" value="1"/>
</dbReference>
<feature type="transmembrane region" description="Helical" evidence="10">
    <location>
        <begin position="197"/>
        <end position="218"/>
    </location>
</feature>